<keyword evidence="4" id="KW-1185">Reference proteome</keyword>
<evidence type="ECO:0000256" key="1">
    <source>
        <dbReference type="SAM" id="MobiDB-lite"/>
    </source>
</evidence>
<proteinExistence type="predicted"/>
<name>A0AAE3FSC8_9EURY</name>
<evidence type="ECO:0000313" key="3">
    <source>
        <dbReference type="EMBL" id="MCL9814336.1"/>
    </source>
</evidence>
<dbReference type="AlphaFoldDB" id="A0AAE3FSC8"/>
<dbReference type="Pfam" id="PF23959">
    <property type="entry name" value="DUF7288"/>
    <property type="match status" value="1"/>
</dbReference>
<dbReference type="EMBL" id="JAKRVY010000006">
    <property type="protein sequence ID" value="MCL9814336.1"/>
    <property type="molecule type" value="Genomic_DNA"/>
</dbReference>
<dbReference type="RefSeq" id="WP_250597284.1">
    <property type="nucleotide sequence ID" value="NZ_JAKRVY010000006.1"/>
</dbReference>
<comment type="caution">
    <text evidence="3">The sequence shown here is derived from an EMBL/GenBank/DDBJ whole genome shotgun (WGS) entry which is preliminary data.</text>
</comment>
<organism evidence="3 4">
    <name type="scientific">Natranaeroarchaeum aerophilus</name>
    <dbReference type="NCBI Taxonomy" id="2917711"/>
    <lineage>
        <taxon>Archaea</taxon>
        <taxon>Methanobacteriati</taxon>
        <taxon>Methanobacteriota</taxon>
        <taxon>Stenosarchaea group</taxon>
        <taxon>Halobacteria</taxon>
        <taxon>Halobacteriales</taxon>
        <taxon>Natronoarchaeaceae</taxon>
        <taxon>Natranaeroarchaeum</taxon>
    </lineage>
</organism>
<reference evidence="3 4" key="1">
    <citation type="journal article" date="2022" name="Syst. Appl. Microbiol.">
        <title>Natronocalculus amylovorans gen. nov., sp. nov., and Natranaeroarchaeum aerophilus sp. nov., dominant culturable amylolytic natronoarchaea from hypersaline soda lakes in southwestern Siberia.</title>
        <authorList>
            <person name="Sorokin D.Y."/>
            <person name="Elcheninov A.G."/>
            <person name="Khizhniak T.V."/>
            <person name="Koenen M."/>
            <person name="Bale N.J."/>
            <person name="Damste J.S.S."/>
            <person name="Kublanov I.V."/>
        </authorList>
    </citation>
    <scope>NUCLEOTIDE SEQUENCE [LARGE SCALE GENOMIC DNA]</scope>
    <source>
        <strain evidence="3 4">AArc-St1-1</strain>
    </source>
</reference>
<protein>
    <submittedName>
        <fullName evidence="3">Uncharacterized protein</fullName>
    </submittedName>
</protein>
<sequence>MSDTRGQAFTLEGVIGAMILLTAVLFALNSAVLLPSTGETGNQAQIEQEAKDIMQIAADEELLSETVRCYDTESEGWFGGTGPSTAPPDNEFGTMLEETFGDRDRSYNVEFADGETSYDDDASRIVYQGASTRDGVSVTRTVTLYNDDSLIENDGCNPSGGDDLGELDQEDTPYPISDTDDTEQIYNVVEVRLTIR</sequence>
<dbReference type="Proteomes" id="UP001202674">
    <property type="component" value="Unassembled WGS sequence"/>
</dbReference>
<keyword evidence="2" id="KW-1133">Transmembrane helix</keyword>
<evidence type="ECO:0000313" key="4">
    <source>
        <dbReference type="Proteomes" id="UP001202674"/>
    </source>
</evidence>
<evidence type="ECO:0000256" key="2">
    <source>
        <dbReference type="SAM" id="Phobius"/>
    </source>
</evidence>
<gene>
    <name evidence="3" type="ORF">AArcSt11_11805</name>
</gene>
<feature type="transmembrane region" description="Helical" evidence="2">
    <location>
        <begin position="14"/>
        <end position="34"/>
    </location>
</feature>
<feature type="region of interest" description="Disordered" evidence="1">
    <location>
        <begin position="151"/>
        <end position="178"/>
    </location>
</feature>
<accession>A0AAE3FSC8</accession>
<dbReference type="InterPro" id="IPR055712">
    <property type="entry name" value="DUF7288"/>
</dbReference>
<keyword evidence="2" id="KW-0812">Transmembrane</keyword>
<keyword evidence="2" id="KW-0472">Membrane</keyword>